<name>A0A844XZM7_9SPHN</name>
<evidence type="ECO:0000256" key="1">
    <source>
        <dbReference type="SAM" id="Phobius"/>
    </source>
</evidence>
<evidence type="ECO:0000313" key="2">
    <source>
        <dbReference type="EMBL" id="MXO51134.1"/>
    </source>
</evidence>
<comment type="caution">
    <text evidence="2">The sequence shown here is derived from an EMBL/GenBank/DDBJ whole genome shotgun (WGS) entry which is preliminary data.</text>
</comment>
<sequence length="46" mass="5227">MLGLFDVFDVYVGGGEIRRTRVQRAARLIGLAFIAFLFIVTLLVLW</sequence>
<proteinExistence type="predicted"/>
<accession>A0A844XZM7</accession>
<gene>
    <name evidence="2" type="ORF">GRI42_07435</name>
</gene>
<keyword evidence="1" id="KW-1133">Transmembrane helix</keyword>
<organism evidence="2 3">
    <name type="scientific">Qipengyuania gaetbuli</name>
    <dbReference type="NCBI Taxonomy" id="266952"/>
    <lineage>
        <taxon>Bacteria</taxon>
        <taxon>Pseudomonadati</taxon>
        <taxon>Pseudomonadota</taxon>
        <taxon>Alphaproteobacteria</taxon>
        <taxon>Sphingomonadales</taxon>
        <taxon>Erythrobacteraceae</taxon>
        <taxon>Qipengyuania</taxon>
    </lineage>
</organism>
<evidence type="ECO:0000313" key="3">
    <source>
        <dbReference type="Proteomes" id="UP000444185"/>
    </source>
</evidence>
<keyword evidence="1" id="KW-0812">Transmembrane</keyword>
<dbReference type="RefSeq" id="WP_160607656.1">
    <property type="nucleotide sequence ID" value="NZ_JAIUZO010000002.1"/>
</dbReference>
<dbReference type="EMBL" id="WTYF01000004">
    <property type="protein sequence ID" value="MXO51134.1"/>
    <property type="molecule type" value="Genomic_DNA"/>
</dbReference>
<keyword evidence="1" id="KW-0472">Membrane</keyword>
<feature type="transmembrane region" description="Helical" evidence="1">
    <location>
        <begin position="28"/>
        <end position="45"/>
    </location>
</feature>
<reference evidence="2 3" key="1">
    <citation type="submission" date="2019-12" db="EMBL/GenBank/DDBJ databases">
        <title>Genomic-based taxomic classification of the family Erythrobacteraceae.</title>
        <authorList>
            <person name="Xu L."/>
        </authorList>
    </citation>
    <scope>NUCLEOTIDE SEQUENCE [LARGE SCALE GENOMIC DNA]</scope>
    <source>
        <strain evidence="2 3">DSM 16225</strain>
    </source>
</reference>
<dbReference type="AlphaFoldDB" id="A0A844XZM7"/>
<keyword evidence="3" id="KW-1185">Reference proteome</keyword>
<protein>
    <submittedName>
        <fullName evidence="2">Uncharacterized protein</fullName>
    </submittedName>
</protein>
<dbReference type="Proteomes" id="UP000444185">
    <property type="component" value="Unassembled WGS sequence"/>
</dbReference>